<organism evidence="6">
    <name type="scientific">Rodentolepis nana</name>
    <name type="common">Dwarf tapeworm</name>
    <name type="synonym">Hymenolepis nana</name>
    <dbReference type="NCBI Taxonomy" id="102285"/>
    <lineage>
        <taxon>Eukaryota</taxon>
        <taxon>Metazoa</taxon>
        <taxon>Spiralia</taxon>
        <taxon>Lophotrochozoa</taxon>
        <taxon>Platyhelminthes</taxon>
        <taxon>Cestoda</taxon>
        <taxon>Eucestoda</taxon>
        <taxon>Cyclophyllidea</taxon>
        <taxon>Hymenolepididae</taxon>
        <taxon>Rodentolepis</taxon>
    </lineage>
</organism>
<accession>A0A0R3TMG3</accession>
<evidence type="ECO:0000313" key="5">
    <source>
        <dbReference type="Proteomes" id="UP000278807"/>
    </source>
</evidence>
<dbReference type="InterPro" id="IPR036972">
    <property type="entry name" value="Cyt_c_oxidase_su5b_sf"/>
</dbReference>
<dbReference type="InterPro" id="IPR002124">
    <property type="entry name" value="Cyt_c_oxidase_su5b"/>
</dbReference>
<dbReference type="AlphaFoldDB" id="A0A0R3TMG3"/>
<dbReference type="WBParaSite" id="HNAJ_0000850601-mRNA-1">
    <property type="protein sequence ID" value="HNAJ_0000850601-mRNA-1"/>
    <property type="gene ID" value="HNAJ_0000850601"/>
</dbReference>
<gene>
    <name evidence="4" type="ORF">HNAJ_LOCUS8502</name>
</gene>
<feature type="binding site" evidence="3">
    <location>
        <position position="86"/>
    </location>
    <ligand>
        <name>Zn(2+)</name>
        <dbReference type="ChEBI" id="CHEBI:29105"/>
    </ligand>
</feature>
<dbReference type="Proteomes" id="UP000278807">
    <property type="component" value="Unassembled WGS sequence"/>
</dbReference>
<dbReference type="SUPFAM" id="SSF57802">
    <property type="entry name" value="Rubredoxin-like"/>
    <property type="match status" value="1"/>
</dbReference>
<dbReference type="GO" id="GO:0005740">
    <property type="term" value="C:mitochondrial envelope"/>
    <property type="evidence" value="ECO:0007669"/>
    <property type="project" value="InterPro"/>
</dbReference>
<dbReference type="STRING" id="102285.A0A0R3TMG3"/>
<feature type="binding site" evidence="3">
    <location>
        <position position="108"/>
    </location>
    <ligand>
        <name>Zn(2+)</name>
        <dbReference type="ChEBI" id="CHEBI:29105"/>
    </ligand>
</feature>
<evidence type="ECO:0000313" key="4">
    <source>
        <dbReference type="EMBL" id="VDO04479.1"/>
    </source>
</evidence>
<dbReference type="GO" id="GO:0006123">
    <property type="term" value="P:mitochondrial electron transport, cytochrome c to oxygen"/>
    <property type="evidence" value="ECO:0007669"/>
    <property type="project" value="InterPro"/>
</dbReference>
<dbReference type="PANTHER" id="PTHR10122:SF0">
    <property type="entry name" value="CYTOCHROME C OXIDASE SUBUNIT 5B, ISOFORM A-RELATED"/>
    <property type="match status" value="1"/>
</dbReference>
<feature type="binding site" evidence="3">
    <location>
        <position position="88"/>
    </location>
    <ligand>
        <name>Zn(2+)</name>
        <dbReference type="ChEBI" id="CHEBI:29105"/>
    </ligand>
</feature>
<dbReference type="PROSITE" id="PS51359">
    <property type="entry name" value="COX5B_2"/>
    <property type="match status" value="1"/>
</dbReference>
<sequence length="129" mass="14668">MFRNVLKFGFQFTDKSFRNFSSKAASEVEPLKSLTDAVKNGDYMAVEKIIVEQDPYDVRRVLMPSFTSKEEPNLIASTSNTRLIGCLCEPEADVINWMELSKGKPAKCYCGHWFKLIDFEEYLSSSSSS</sequence>
<proteinExistence type="predicted"/>
<reference evidence="4 5" key="2">
    <citation type="submission" date="2018-11" db="EMBL/GenBank/DDBJ databases">
        <authorList>
            <consortium name="Pathogen Informatics"/>
        </authorList>
    </citation>
    <scope>NUCLEOTIDE SEQUENCE [LARGE SCALE GENOMIC DNA]</scope>
</reference>
<dbReference type="PANTHER" id="PTHR10122">
    <property type="entry name" value="CYTOCHROME C OXIDASE SUBUNIT 5B, MITOCHONDRIAL"/>
    <property type="match status" value="1"/>
</dbReference>
<dbReference type="Gene3D" id="2.60.11.10">
    <property type="entry name" value="Cytochrome c oxidase, subunit Vb"/>
    <property type="match status" value="1"/>
</dbReference>
<feature type="binding site" evidence="3">
    <location>
        <position position="110"/>
    </location>
    <ligand>
        <name>Zn(2+)</name>
        <dbReference type="ChEBI" id="CHEBI:29105"/>
    </ligand>
</feature>
<dbReference type="OrthoDB" id="10249250at2759"/>
<keyword evidence="1 3" id="KW-0479">Metal-binding</keyword>
<dbReference type="GO" id="GO:0046872">
    <property type="term" value="F:metal ion binding"/>
    <property type="evidence" value="ECO:0007669"/>
    <property type="project" value="UniProtKB-KW"/>
</dbReference>
<evidence type="ECO:0000256" key="1">
    <source>
        <dbReference type="ARBA" id="ARBA00022723"/>
    </source>
</evidence>
<dbReference type="EMBL" id="UZAE01012306">
    <property type="protein sequence ID" value="VDO04479.1"/>
    <property type="molecule type" value="Genomic_DNA"/>
</dbReference>
<protein>
    <submittedName>
        <fullName evidence="6">Cytochrome c oxidase subunit 5B, mitochondrial</fullName>
    </submittedName>
</protein>
<evidence type="ECO:0000256" key="2">
    <source>
        <dbReference type="ARBA" id="ARBA00022833"/>
    </source>
</evidence>
<name>A0A0R3TMG3_RODNA</name>
<evidence type="ECO:0000313" key="6">
    <source>
        <dbReference type="WBParaSite" id="HNAJ_0000850601-mRNA-1"/>
    </source>
</evidence>
<evidence type="ECO:0000256" key="3">
    <source>
        <dbReference type="PIRSR" id="PIRSR602124-1"/>
    </source>
</evidence>
<dbReference type="GO" id="GO:0045277">
    <property type="term" value="C:respiratory chain complex IV"/>
    <property type="evidence" value="ECO:0007669"/>
    <property type="project" value="InterPro"/>
</dbReference>
<keyword evidence="2 3" id="KW-0862">Zinc</keyword>
<keyword evidence="5" id="KW-1185">Reference proteome</keyword>
<reference evidence="6" key="1">
    <citation type="submission" date="2017-02" db="UniProtKB">
        <authorList>
            <consortium name="WormBaseParasite"/>
        </authorList>
    </citation>
    <scope>IDENTIFICATION</scope>
</reference>